<comment type="caution">
    <text evidence="1">The sequence shown here is derived from an EMBL/GenBank/DDBJ whole genome shotgun (WGS) entry which is preliminary data.</text>
</comment>
<evidence type="ECO:0008006" key="3">
    <source>
        <dbReference type="Google" id="ProtNLM"/>
    </source>
</evidence>
<dbReference type="InterPro" id="IPR036465">
    <property type="entry name" value="vWFA_dom_sf"/>
</dbReference>
<dbReference type="EMBL" id="CATQJL010000223">
    <property type="protein sequence ID" value="CAJ0597145.1"/>
    <property type="molecule type" value="Genomic_DNA"/>
</dbReference>
<keyword evidence="2" id="KW-1185">Reference proteome</keyword>
<dbReference type="AlphaFoldDB" id="A0AA36GRS3"/>
<dbReference type="Proteomes" id="UP001176961">
    <property type="component" value="Unassembled WGS sequence"/>
</dbReference>
<name>A0AA36GRS3_CYLNA</name>
<evidence type="ECO:0000313" key="1">
    <source>
        <dbReference type="EMBL" id="CAJ0597145.1"/>
    </source>
</evidence>
<organism evidence="1 2">
    <name type="scientific">Cylicocyclus nassatus</name>
    <name type="common">Nematode worm</name>
    <dbReference type="NCBI Taxonomy" id="53992"/>
    <lineage>
        <taxon>Eukaryota</taxon>
        <taxon>Metazoa</taxon>
        <taxon>Ecdysozoa</taxon>
        <taxon>Nematoda</taxon>
        <taxon>Chromadorea</taxon>
        <taxon>Rhabditida</taxon>
        <taxon>Rhabditina</taxon>
        <taxon>Rhabditomorpha</taxon>
        <taxon>Strongyloidea</taxon>
        <taxon>Strongylidae</taxon>
        <taxon>Cylicocyclus</taxon>
    </lineage>
</organism>
<proteinExistence type="predicted"/>
<sequence>MDLSKMRIKLQLGGSKLDGIPAGTLFYELPEKHHFHVCARPARAFEQTLEELEDRFGHLGLPSGVSRDLSGRIRPFTYVPLMLPVRGDHDKAHVQELHEACKVFPYGYVASLGEFQDTTQFNTLKSQFPSGLYRTTIARMHSVYDDHVYDICNPNKLYEVFWKKFRYYGPHNNTLDVPQELWKDEHPMLICVDLPRITVAISNAYVDIPAMARRALICTYGNNPNIPALQIHEQCSQLAHYDEKQQRCVCDSPKFEAKTRDPQMYDSYPEGIICLECFHLPRMPAKGGAIVFILSQSQSTTYGDWFLQKVFMQRLLKILPNALVAIMVNNGWSHVEISMDYYEFIEDQIDSFLGSREFQRKWSALGPALYKARLLLLKAAYPSKFIVLFNDGNYDTCPARDIWCSQLARTRIRSHDVNAEADAVWAGGIEIIYILFGTLVDTCDPCKKRVQHVAGGYNNVIRVRKLLDIDATIMAKVSKKICNKYPSTNIFPGQ</sequence>
<dbReference type="Gene3D" id="3.40.50.410">
    <property type="entry name" value="von Willebrand factor, type A domain"/>
    <property type="match status" value="1"/>
</dbReference>
<reference evidence="1" key="1">
    <citation type="submission" date="2023-07" db="EMBL/GenBank/DDBJ databases">
        <authorList>
            <consortium name="CYATHOMIX"/>
        </authorList>
    </citation>
    <scope>NUCLEOTIDE SEQUENCE</scope>
    <source>
        <strain evidence="1">N/A</strain>
    </source>
</reference>
<protein>
    <recommendedName>
        <fullName evidence="3">VWFA domain-containing protein</fullName>
    </recommendedName>
</protein>
<gene>
    <name evidence="1" type="ORF">CYNAS_LOCUS9128</name>
</gene>
<evidence type="ECO:0000313" key="2">
    <source>
        <dbReference type="Proteomes" id="UP001176961"/>
    </source>
</evidence>
<accession>A0AA36GRS3</accession>
<dbReference type="SUPFAM" id="SSF53300">
    <property type="entry name" value="vWA-like"/>
    <property type="match status" value="1"/>
</dbReference>